<dbReference type="AlphaFoldDB" id="A0A448YGZ8"/>
<dbReference type="PROSITE" id="PS50048">
    <property type="entry name" value="ZN2_CY6_FUNGAL_2"/>
    <property type="match status" value="1"/>
</dbReference>
<dbReference type="Pfam" id="PF00172">
    <property type="entry name" value="Zn_clus"/>
    <property type="match status" value="1"/>
</dbReference>
<dbReference type="EMBL" id="CAACVR010000002">
    <property type="protein sequence ID" value="VEU20202.1"/>
    <property type="molecule type" value="Genomic_DNA"/>
</dbReference>
<dbReference type="Proteomes" id="UP000290900">
    <property type="component" value="Unassembled WGS sequence"/>
</dbReference>
<feature type="compositionally biased region" description="Basic and acidic residues" evidence="1">
    <location>
        <begin position="226"/>
        <end position="244"/>
    </location>
</feature>
<evidence type="ECO:0000259" key="2">
    <source>
        <dbReference type="PROSITE" id="PS50048"/>
    </source>
</evidence>
<evidence type="ECO:0000313" key="3">
    <source>
        <dbReference type="EMBL" id="VEU20202.1"/>
    </source>
</evidence>
<dbReference type="GO" id="GO:0000981">
    <property type="term" value="F:DNA-binding transcription factor activity, RNA polymerase II-specific"/>
    <property type="evidence" value="ECO:0007669"/>
    <property type="project" value="InterPro"/>
</dbReference>
<dbReference type="PROSITE" id="PS00463">
    <property type="entry name" value="ZN2_CY6_FUNGAL_1"/>
    <property type="match status" value="1"/>
</dbReference>
<name>A0A448YGZ8_BRENA</name>
<organism evidence="3 4">
    <name type="scientific">Brettanomyces naardenensis</name>
    <name type="common">Yeast</name>
    <dbReference type="NCBI Taxonomy" id="13370"/>
    <lineage>
        <taxon>Eukaryota</taxon>
        <taxon>Fungi</taxon>
        <taxon>Dikarya</taxon>
        <taxon>Ascomycota</taxon>
        <taxon>Saccharomycotina</taxon>
        <taxon>Pichiomycetes</taxon>
        <taxon>Pichiales</taxon>
        <taxon>Pichiaceae</taxon>
        <taxon>Brettanomyces</taxon>
    </lineage>
</organism>
<feature type="compositionally biased region" description="Low complexity" evidence="1">
    <location>
        <begin position="200"/>
        <end position="209"/>
    </location>
</feature>
<dbReference type="CDD" id="cd00067">
    <property type="entry name" value="GAL4"/>
    <property type="match status" value="1"/>
</dbReference>
<sequence>MEASTISDHNPDHSDSETVVSGYLLPGATNSRKKRVGKACDSCRLKKTKCSGIQPCEKCIADNKICTYSERSNKSTDKVYSYDYVEMMEKRLCILRKALLKLCEIVSDDDDKELRGFRSGLDNDTSVNHVVSLLLTKKEMERDVNERIEFLTRIEAAEELALKLRNRTEEKPAKVKRRRSRKPRKVKTEEKEDSAEAIQTSSGSPSPTSVPYEGGSLFSPPLNRINENREVRGGEELREPREFDQAEAVQPENSVLEGTDLQPAEEDLQELQQLQEPTDPLQQEEVPTALALDPLPSDNDLPMVDFDTLDLSPFNSGAQLATAAMNGYFPRTNSASITSADSSSTASSAFTLNDINQFAYGAATLRQASPSSSISISDPSIIMMKEPQFDNVANTVASKRHGSFHGHSHHSYSRHPRPYIINPDRASSHSIESELTAVVDGEFNML</sequence>
<evidence type="ECO:0000313" key="4">
    <source>
        <dbReference type="Proteomes" id="UP000290900"/>
    </source>
</evidence>
<evidence type="ECO:0000256" key="1">
    <source>
        <dbReference type="SAM" id="MobiDB-lite"/>
    </source>
</evidence>
<dbReference type="InParanoid" id="A0A448YGZ8"/>
<dbReference type="InterPro" id="IPR052783">
    <property type="entry name" value="Metabolic/Drug-Res_Regulator"/>
</dbReference>
<dbReference type="PANTHER" id="PTHR47655:SF3">
    <property type="entry name" value="ZN(II)2CYS6 TRANSCRIPTION FACTOR (EUROFUNG)"/>
    <property type="match status" value="1"/>
</dbReference>
<feature type="region of interest" description="Disordered" evidence="1">
    <location>
        <begin position="169"/>
        <end position="255"/>
    </location>
</feature>
<reference evidence="3 4" key="1">
    <citation type="submission" date="2018-12" db="EMBL/GenBank/DDBJ databases">
        <authorList>
            <person name="Tiukova I."/>
            <person name="Dainat J."/>
        </authorList>
    </citation>
    <scope>NUCLEOTIDE SEQUENCE [LARGE SCALE GENOMIC DNA]</scope>
</reference>
<dbReference type="GO" id="GO:0008270">
    <property type="term" value="F:zinc ion binding"/>
    <property type="evidence" value="ECO:0007669"/>
    <property type="project" value="InterPro"/>
</dbReference>
<dbReference type="OrthoDB" id="5600212at2759"/>
<accession>A0A448YGZ8</accession>
<protein>
    <submittedName>
        <fullName evidence="3">DEKNAAC100952</fullName>
    </submittedName>
</protein>
<dbReference type="InterPro" id="IPR001138">
    <property type="entry name" value="Zn2Cys6_DnaBD"/>
</dbReference>
<proteinExistence type="predicted"/>
<dbReference type="PANTHER" id="PTHR47655">
    <property type="entry name" value="QUINIC ACID UTILIZATION ACTIVATOR"/>
    <property type="match status" value="1"/>
</dbReference>
<dbReference type="Gene3D" id="4.10.240.10">
    <property type="entry name" value="Zn(2)-C6 fungal-type DNA-binding domain"/>
    <property type="match status" value="1"/>
</dbReference>
<dbReference type="STRING" id="13370.A0A448YGZ8"/>
<feature type="compositionally biased region" description="Basic residues" evidence="1">
    <location>
        <begin position="174"/>
        <end position="185"/>
    </location>
</feature>
<gene>
    <name evidence="3" type="ORF">BRENAR_LOCUS937</name>
</gene>
<dbReference type="InterPro" id="IPR036864">
    <property type="entry name" value="Zn2-C6_fun-type_DNA-bd_sf"/>
</dbReference>
<feature type="domain" description="Zn(2)-C6 fungal-type" evidence="2">
    <location>
        <begin position="39"/>
        <end position="68"/>
    </location>
</feature>
<dbReference type="SUPFAM" id="SSF57701">
    <property type="entry name" value="Zn2/Cys6 DNA-binding domain"/>
    <property type="match status" value="1"/>
</dbReference>
<dbReference type="SMART" id="SM00066">
    <property type="entry name" value="GAL4"/>
    <property type="match status" value="1"/>
</dbReference>
<keyword evidence="4" id="KW-1185">Reference proteome</keyword>